<dbReference type="Pfam" id="PF04095">
    <property type="entry name" value="NAPRTase"/>
    <property type="match status" value="1"/>
</dbReference>
<dbReference type="InterPro" id="IPR036068">
    <property type="entry name" value="Nicotinate_pribotase-like_C"/>
</dbReference>
<keyword evidence="7 9" id="KW-0808">Transferase</keyword>
<feature type="domain" description="Nicotinate phosphoribosyltransferase C-terminal" evidence="12">
    <location>
        <begin position="413"/>
        <end position="471"/>
    </location>
</feature>
<dbReference type="UniPathway" id="UPA00253">
    <property type="reaction ID" value="UER00457"/>
</dbReference>
<dbReference type="AlphaFoldDB" id="A0A2G4QZN1"/>
<evidence type="ECO:0000256" key="9">
    <source>
        <dbReference type="RuleBase" id="RU365100"/>
    </source>
</evidence>
<dbReference type="PANTHER" id="PTHR11098:SF1">
    <property type="entry name" value="NICOTINATE PHOSPHORIBOSYLTRANSFERASE"/>
    <property type="match status" value="1"/>
</dbReference>
<evidence type="ECO:0000313" key="14">
    <source>
        <dbReference type="Proteomes" id="UP000237472"/>
    </source>
</evidence>
<evidence type="ECO:0000259" key="10">
    <source>
        <dbReference type="Pfam" id="PF04095"/>
    </source>
</evidence>
<dbReference type="NCBIfam" id="TIGR01513">
    <property type="entry name" value="NAPRTase_put"/>
    <property type="match status" value="1"/>
</dbReference>
<keyword evidence="6 9" id="KW-0662">Pyridine nucleotide biosynthesis</keyword>
<comment type="PTM">
    <text evidence="9">Transiently phosphorylated on a His residue during the reaction cycle. Phosphorylation strongly increases the affinity for substrates and increases the rate of nicotinate D-ribonucleotide production. Dephosphorylation regenerates the low-affinity form of the enzyme, leading to product release.</text>
</comment>
<comment type="catalytic activity">
    <reaction evidence="8 9">
        <text>5-phospho-alpha-D-ribose 1-diphosphate + nicotinate + ATP + H2O = nicotinate beta-D-ribonucleotide + ADP + phosphate + diphosphate</text>
        <dbReference type="Rhea" id="RHEA:36163"/>
        <dbReference type="ChEBI" id="CHEBI:15377"/>
        <dbReference type="ChEBI" id="CHEBI:30616"/>
        <dbReference type="ChEBI" id="CHEBI:32544"/>
        <dbReference type="ChEBI" id="CHEBI:33019"/>
        <dbReference type="ChEBI" id="CHEBI:43474"/>
        <dbReference type="ChEBI" id="CHEBI:57502"/>
        <dbReference type="ChEBI" id="CHEBI:58017"/>
        <dbReference type="ChEBI" id="CHEBI:456216"/>
        <dbReference type="EC" id="6.3.4.21"/>
    </reaction>
</comment>
<dbReference type="OrthoDB" id="9771406at2"/>
<accession>A0A2G4QZN1</accession>
<evidence type="ECO:0000256" key="6">
    <source>
        <dbReference type="ARBA" id="ARBA00022642"/>
    </source>
</evidence>
<dbReference type="SUPFAM" id="SSF51690">
    <property type="entry name" value="Nicotinate/Quinolinate PRTase C-terminal domain-like"/>
    <property type="match status" value="1"/>
</dbReference>
<dbReference type="RefSeq" id="WP_099462389.1">
    <property type="nucleotide sequence ID" value="NZ_LDWY01000086.1"/>
</dbReference>
<dbReference type="InterPro" id="IPR040727">
    <property type="entry name" value="NAPRTase_N"/>
</dbReference>
<dbReference type="NCBIfam" id="NF006695">
    <property type="entry name" value="PRK09243.1-2"/>
    <property type="match status" value="1"/>
</dbReference>
<proteinExistence type="inferred from homology"/>
<dbReference type="InterPro" id="IPR041525">
    <property type="entry name" value="N/Namide_PRibTrfase"/>
</dbReference>
<comment type="caution">
    <text evidence="13">The sequence shown here is derived from an EMBL/GenBank/DDBJ whole genome shotgun (WGS) entry which is preliminary data.</text>
</comment>
<evidence type="ECO:0000259" key="11">
    <source>
        <dbReference type="Pfam" id="PF17767"/>
    </source>
</evidence>
<dbReference type="CDD" id="cd01570">
    <property type="entry name" value="NAPRTase_A"/>
    <property type="match status" value="1"/>
</dbReference>
<dbReference type="NCBIfam" id="NF009131">
    <property type="entry name" value="PRK12484.1"/>
    <property type="match status" value="1"/>
</dbReference>
<dbReference type="InterPro" id="IPR007229">
    <property type="entry name" value="Nic_PRibTrfase-Fam"/>
</dbReference>
<organism evidence="13 14">
    <name type="scientific">Campylobacter vulpis</name>
    <dbReference type="NCBI Taxonomy" id="1655500"/>
    <lineage>
        <taxon>Bacteria</taxon>
        <taxon>Pseudomonadati</taxon>
        <taxon>Campylobacterota</taxon>
        <taxon>Epsilonproteobacteria</taxon>
        <taxon>Campylobacterales</taxon>
        <taxon>Campylobacteraceae</taxon>
        <taxon>Campylobacter</taxon>
    </lineage>
</organism>
<evidence type="ECO:0000256" key="5">
    <source>
        <dbReference type="ARBA" id="ARBA00022598"/>
    </source>
</evidence>
<dbReference type="GO" id="GO:0005829">
    <property type="term" value="C:cytosol"/>
    <property type="evidence" value="ECO:0007669"/>
    <property type="project" value="TreeGrafter"/>
</dbReference>
<evidence type="ECO:0000256" key="7">
    <source>
        <dbReference type="ARBA" id="ARBA00022679"/>
    </source>
</evidence>
<dbReference type="InterPro" id="IPR041619">
    <property type="entry name" value="NAPRTase_C"/>
</dbReference>
<dbReference type="GO" id="GO:0034355">
    <property type="term" value="P:NAD+ biosynthetic process via the salvage pathway"/>
    <property type="evidence" value="ECO:0007669"/>
    <property type="project" value="TreeGrafter"/>
</dbReference>
<comment type="function">
    <text evidence="9">Catalyzes the first step in the biosynthesis of NAD from nicotinic acid, the ATP-dependent synthesis of beta-nicotinate D-ribonucleotide from nicotinate and 5-phospho-D-ribose 1-phosphate.</text>
</comment>
<evidence type="ECO:0000256" key="2">
    <source>
        <dbReference type="ARBA" id="ARBA00010897"/>
    </source>
</evidence>
<dbReference type="Pfam" id="PF17767">
    <property type="entry name" value="NAPRTase_N"/>
    <property type="match status" value="1"/>
</dbReference>
<dbReference type="InterPro" id="IPR013785">
    <property type="entry name" value="Aldolase_TIM"/>
</dbReference>
<dbReference type="Pfam" id="PF17956">
    <property type="entry name" value="NAPRTase_C"/>
    <property type="match status" value="1"/>
</dbReference>
<evidence type="ECO:0000256" key="4">
    <source>
        <dbReference type="ARBA" id="ARBA00022553"/>
    </source>
</evidence>
<comment type="similarity">
    <text evidence="2 9">Belongs to the NAPRTase family.</text>
</comment>
<evidence type="ECO:0000256" key="1">
    <source>
        <dbReference type="ARBA" id="ARBA00004952"/>
    </source>
</evidence>
<keyword evidence="5 9" id="KW-0436">Ligase</keyword>
<dbReference type="PIRSF" id="PIRSF000484">
    <property type="entry name" value="NAPRT"/>
    <property type="match status" value="1"/>
</dbReference>
<dbReference type="EC" id="6.3.4.21" evidence="3 9"/>
<dbReference type="Proteomes" id="UP000237472">
    <property type="component" value="Unassembled WGS sequence"/>
</dbReference>
<dbReference type="Gene3D" id="3.20.140.10">
    <property type="entry name" value="nicotinate phosphoribosyltransferase"/>
    <property type="match status" value="1"/>
</dbReference>
<feature type="domain" description="Nicotinate phosphoribosyltransferase N-terminal" evidence="11">
    <location>
        <begin position="35"/>
        <end position="158"/>
    </location>
</feature>
<dbReference type="InterPro" id="IPR006405">
    <property type="entry name" value="Nic_PRibTrfase_pncB"/>
</dbReference>
<dbReference type="GO" id="GO:0047280">
    <property type="term" value="F:nicotinamide phosphoribosyltransferase activity"/>
    <property type="evidence" value="ECO:0007669"/>
    <property type="project" value="UniProtKB-ARBA"/>
</dbReference>
<evidence type="ECO:0000259" key="12">
    <source>
        <dbReference type="Pfam" id="PF17956"/>
    </source>
</evidence>
<evidence type="ECO:0000256" key="3">
    <source>
        <dbReference type="ARBA" id="ARBA00013236"/>
    </source>
</evidence>
<dbReference type="GO" id="GO:0004516">
    <property type="term" value="F:nicotinate phosphoribosyltransferase activity"/>
    <property type="evidence" value="ECO:0007669"/>
    <property type="project" value="UniProtKB-UniRule"/>
</dbReference>
<evidence type="ECO:0000313" key="13">
    <source>
        <dbReference type="EMBL" id="PHY89728.1"/>
    </source>
</evidence>
<reference evidence="14" key="1">
    <citation type="submission" date="2015-06" db="EMBL/GenBank/DDBJ databases">
        <authorList>
            <person name="Parisi A."/>
            <person name="Chiara M."/>
            <person name="Florio D."/>
            <person name="Miccolupo A."/>
            <person name="Manzari C."/>
            <person name="Mion D."/>
            <person name="Caruso M."/>
            <person name="D'erchia A.M."/>
            <person name="Zanoni R."/>
        </authorList>
    </citation>
    <scope>NUCLEOTIDE SEQUENCE [LARGE SCALE GENOMIC DNA]</scope>
    <source>
        <strain evidence="14">73/13</strain>
    </source>
</reference>
<keyword evidence="4" id="KW-0597">Phosphoprotein</keyword>
<gene>
    <name evidence="13" type="ORF">AA994_07130</name>
</gene>
<feature type="domain" description="Nicotinate/nicotinamide phosphoribosyltransferase" evidence="10">
    <location>
        <begin position="180"/>
        <end position="377"/>
    </location>
</feature>
<keyword evidence="13" id="KW-0328">Glycosyltransferase</keyword>
<dbReference type="PANTHER" id="PTHR11098">
    <property type="entry name" value="NICOTINATE PHOSPHORIBOSYLTRANSFERASE"/>
    <property type="match status" value="1"/>
</dbReference>
<evidence type="ECO:0000256" key="8">
    <source>
        <dbReference type="ARBA" id="ARBA00048668"/>
    </source>
</evidence>
<name>A0A2G4QZN1_9BACT</name>
<dbReference type="Gene3D" id="3.20.20.70">
    <property type="entry name" value="Aldolase class I"/>
    <property type="match status" value="1"/>
</dbReference>
<sequence>MISLNSTTKKAIFLKARLQIILKVASVLTTFDYHLLCDFYELTMAQGYLKEGFEDRICYFDVFFRKVPDGGTFAIFAGLEDILDFVETWHFDAEDIEFLRQKGFEEEFLNFLKTFKFEGEIYCVQEGEVVFANEPVMMIKARATQAQLLETFLLCTLNHQSLIATKASRIVRAAGGRAVLEFGARRAHGGEAALKGARAAMIGGCSGTSNTLAAKLYGLKTSGTMAHSWVQMFADEYEAFRAFVKLYPENATLLIDTYDCFLGLENAIKVFKEFGIEKGAVRIDSGDLCELSFKIRKRLDEVGLKKCKIIVSNSLDEKSIETLLKNGAKIDGFGVGERLITAFSDTIFGYVYKLVAIEQNGDLYPKIKISQDLHKTTIPHFKKLFRVYEGEKALYDELIIYDESLENLPSHLRREELLQCVFKNGKRQGKNKSVKELAKFANSQLSRLDEDLLKARKTYTIKISNALKELKERLSKI</sequence>
<dbReference type="SUPFAM" id="SSF54675">
    <property type="entry name" value="Nicotinate/Quinolinate PRTase N-terminal domain-like"/>
    <property type="match status" value="1"/>
</dbReference>
<protein>
    <recommendedName>
        <fullName evidence="3 9">Nicotinate phosphoribosyltransferase</fullName>
        <ecNumber evidence="3 9">6.3.4.21</ecNumber>
    </recommendedName>
</protein>
<dbReference type="EMBL" id="LDWY01000086">
    <property type="protein sequence ID" value="PHY89728.1"/>
    <property type="molecule type" value="Genomic_DNA"/>
</dbReference>
<dbReference type="FunFam" id="3.20.20.70:FF:000076">
    <property type="entry name" value="Nicotinate phosphoribosyltransferase"/>
    <property type="match status" value="1"/>
</dbReference>
<comment type="pathway">
    <text evidence="1 9">Cofactor biosynthesis; NAD(+) biosynthesis; nicotinate D-ribonucleotide from nicotinate: step 1/1.</text>
</comment>